<name>A0AA91TLS7_9BACT</name>
<dbReference type="Gene3D" id="3.30.360.10">
    <property type="entry name" value="Dihydrodipicolinate Reductase, domain 2"/>
    <property type="match status" value="1"/>
</dbReference>
<proteinExistence type="predicted"/>
<dbReference type="GO" id="GO:0000166">
    <property type="term" value="F:nucleotide binding"/>
    <property type="evidence" value="ECO:0007669"/>
    <property type="project" value="InterPro"/>
</dbReference>
<dbReference type="Proteomes" id="UP000215155">
    <property type="component" value="Unassembled WGS sequence"/>
</dbReference>
<evidence type="ECO:0000313" key="2">
    <source>
        <dbReference type="EMBL" id="OXL45266.1"/>
    </source>
</evidence>
<dbReference type="PANTHER" id="PTHR43377:SF1">
    <property type="entry name" value="BILIVERDIN REDUCTASE A"/>
    <property type="match status" value="1"/>
</dbReference>
<protein>
    <submittedName>
        <fullName evidence="2">Oxidoreductase</fullName>
    </submittedName>
</protein>
<feature type="domain" description="Gfo/Idh/MocA-like oxidoreductase N-terminal" evidence="1">
    <location>
        <begin position="5"/>
        <end position="105"/>
    </location>
</feature>
<comment type="caution">
    <text evidence="2">The sequence shown here is derived from an EMBL/GenBank/DDBJ whole genome shotgun (WGS) entry which is preliminary data.</text>
</comment>
<evidence type="ECO:0000313" key="3">
    <source>
        <dbReference type="Proteomes" id="UP000215155"/>
    </source>
</evidence>
<accession>A0AA91TLS7</accession>
<dbReference type="RefSeq" id="WP_089542538.1">
    <property type="nucleotide sequence ID" value="NZ_NMPZ01000001.1"/>
</dbReference>
<dbReference type="SUPFAM" id="SSF51735">
    <property type="entry name" value="NAD(P)-binding Rossmann-fold domains"/>
    <property type="match status" value="1"/>
</dbReference>
<sequence>MRQYKIAFIGLGSIGKRHFNNVCTFLEERGDFYEIDLYRSNLLHELPQEIVEKAHQQILYETPVADGLVYDVVFITNPTSMHYDTIRKFIGHAKSFFIEKPIFDSTDVDESILDSLKGIPAYVACPLRYNPVLQYVKNHIDYNKAIAVRAISSSYLPDWRPGQDYRKCYSAHREMGGGVGIDLIHEWDYLTHFFGMPSKVFSIQDQISSLEITSDDIAIYIAKTKTATIELHLDYFGRKTLRSMDLFLPEDTIHCDIAGGTIHYLKEGKEIVLNAERNSFQLAEIKHFFDIIDGKIENDSDVRHAYQVLKLTRGII</sequence>
<dbReference type="PANTHER" id="PTHR43377">
    <property type="entry name" value="BILIVERDIN REDUCTASE A"/>
    <property type="match status" value="1"/>
</dbReference>
<dbReference type="Pfam" id="PF01408">
    <property type="entry name" value="GFO_IDH_MocA"/>
    <property type="match status" value="1"/>
</dbReference>
<dbReference type="InterPro" id="IPR051450">
    <property type="entry name" value="Gfo/Idh/MocA_Oxidoreductases"/>
</dbReference>
<dbReference type="InterPro" id="IPR000683">
    <property type="entry name" value="Gfo/Idh/MocA-like_OxRdtase_N"/>
</dbReference>
<dbReference type="EMBL" id="NMPZ01000001">
    <property type="protein sequence ID" value="OXL45266.1"/>
    <property type="molecule type" value="Genomic_DNA"/>
</dbReference>
<organism evidence="2 3">
    <name type="scientific">Segatella copri</name>
    <dbReference type="NCBI Taxonomy" id="165179"/>
    <lineage>
        <taxon>Bacteria</taxon>
        <taxon>Pseudomonadati</taxon>
        <taxon>Bacteroidota</taxon>
        <taxon>Bacteroidia</taxon>
        <taxon>Bacteroidales</taxon>
        <taxon>Prevotellaceae</taxon>
        <taxon>Segatella</taxon>
    </lineage>
</organism>
<dbReference type="AlphaFoldDB" id="A0AA91TLS7"/>
<dbReference type="SUPFAM" id="SSF55347">
    <property type="entry name" value="Glyceraldehyde-3-phosphate dehydrogenase-like, C-terminal domain"/>
    <property type="match status" value="1"/>
</dbReference>
<reference evidence="2 3" key="1">
    <citation type="submission" date="2017-07" db="EMBL/GenBank/DDBJ databases">
        <title>Draft genome sequence of Prevotella copri isolated from the gut of healthy adult Indian.</title>
        <authorList>
            <person name="Das B."/>
            <person name="Bag S."/>
            <person name="Ghosh T.S."/>
        </authorList>
    </citation>
    <scope>NUCLEOTIDE SEQUENCE [LARGE SCALE GENOMIC DNA]</scope>
    <source>
        <strain evidence="2 3">Indica</strain>
    </source>
</reference>
<evidence type="ECO:0000259" key="1">
    <source>
        <dbReference type="Pfam" id="PF01408"/>
    </source>
</evidence>
<dbReference type="InterPro" id="IPR036291">
    <property type="entry name" value="NAD(P)-bd_dom_sf"/>
</dbReference>
<dbReference type="Gene3D" id="3.40.50.720">
    <property type="entry name" value="NAD(P)-binding Rossmann-like Domain"/>
    <property type="match status" value="1"/>
</dbReference>
<gene>
    <name evidence="2" type="ORF">CFT61_00460</name>
</gene>